<dbReference type="Gene3D" id="1.10.10.10">
    <property type="entry name" value="Winged helix-like DNA-binding domain superfamily/Winged helix DNA-binding domain"/>
    <property type="match status" value="1"/>
</dbReference>
<dbReference type="GO" id="GO:0000156">
    <property type="term" value="F:phosphorelay response regulator activity"/>
    <property type="evidence" value="ECO:0007669"/>
    <property type="project" value="TreeGrafter"/>
</dbReference>
<protein>
    <submittedName>
        <fullName evidence="12">DNA-binding response regulator</fullName>
    </submittedName>
</protein>
<evidence type="ECO:0000259" key="10">
    <source>
        <dbReference type="PROSITE" id="PS50110"/>
    </source>
</evidence>
<dbReference type="SUPFAM" id="SSF46894">
    <property type="entry name" value="C-terminal effector domain of the bipartite response regulators"/>
    <property type="match status" value="1"/>
</dbReference>
<keyword evidence="13" id="KW-1185">Reference proteome</keyword>
<dbReference type="PANTHER" id="PTHR48111">
    <property type="entry name" value="REGULATOR OF RPOS"/>
    <property type="match status" value="1"/>
</dbReference>
<dbReference type="GO" id="GO:0032993">
    <property type="term" value="C:protein-DNA complex"/>
    <property type="evidence" value="ECO:0007669"/>
    <property type="project" value="TreeGrafter"/>
</dbReference>
<feature type="domain" description="OmpR/PhoB-type" evidence="11">
    <location>
        <begin position="134"/>
        <end position="234"/>
    </location>
</feature>
<dbReference type="PROSITE" id="PS51755">
    <property type="entry name" value="OMPR_PHOB"/>
    <property type="match status" value="1"/>
</dbReference>
<dbReference type="SMART" id="SM00448">
    <property type="entry name" value="REC"/>
    <property type="match status" value="1"/>
</dbReference>
<dbReference type="PROSITE" id="PS50110">
    <property type="entry name" value="RESPONSE_REGULATORY"/>
    <property type="match status" value="1"/>
</dbReference>
<keyword evidence="6 9" id="KW-0238">DNA-binding</keyword>
<reference evidence="13" key="1">
    <citation type="submission" date="2017-12" db="EMBL/GenBank/DDBJ databases">
        <title>Draft genome sequence of Telmatospirillum siberiense 26-4b1T, an acidotolerant peatland alphaproteobacterium potentially involved in sulfur cycling.</title>
        <authorList>
            <person name="Hausmann B."/>
            <person name="Pjevac P."/>
            <person name="Schreck K."/>
            <person name="Herbold C.W."/>
            <person name="Daims H."/>
            <person name="Wagner M."/>
            <person name="Pester M."/>
            <person name="Loy A."/>
        </authorList>
    </citation>
    <scope>NUCLEOTIDE SEQUENCE [LARGE SCALE GENOMIC DNA]</scope>
    <source>
        <strain evidence="13">26-4b1</strain>
    </source>
</reference>
<dbReference type="Pfam" id="PF00486">
    <property type="entry name" value="Trans_reg_C"/>
    <property type="match status" value="1"/>
</dbReference>
<proteinExistence type="predicted"/>
<evidence type="ECO:0000313" key="13">
    <source>
        <dbReference type="Proteomes" id="UP000233293"/>
    </source>
</evidence>
<dbReference type="CDD" id="cd00383">
    <property type="entry name" value="trans_reg_C"/>
    <property type="match status" value="1"/>
</dbReference>
<dbReference type="Gene3D" id="6.10.250.690">
    <property type="match status" value="1"/>
</dbReference>
<gene>
    <name evidence="12" type="ORF">CWS72_23655</name>
</gene>
<dbReference type="PANTHER" id="PTHR48111:SF39">
    <property type="entry name" value="TRANSCRIPTIONAL REGULATORY PROTEIN CPXR"/>
    <property type="match status" value="1"/>
</dbReference>
<dbReference type="InterPro" id="IPR011006">
    <property type="entry name" value="CheY-like_superfamily"/>
</dbReference>
<keyword evidence="2" id="KW-0963">Cytoplasm</keyword>
<dbReference type="EMBL" id="PIUM01000039">
    <property type="protein sequence ID" value="PKU22009.1"/>
    <property type="molecule type" value="Genomic_DNA"/>
</dbReference>
<dbReference type="InterPro" id="IPR001867">
    <property type="entry name" value="OmpR/PhoB-type_DNA-bd"/>
</dbReference>
<keyword evidence="5" id="KW-0805">Transcription regulation</keyword>
<dbReference type="InterPro" id="IPR016032">
    <property type="entry name" value="Sig_transdc_resp-reg_C-effctor"/>
</dbReference>
<dbReference type="InterPro" id="IPR036388">
    <property type="entry name" value="WH-like_DNA-bd_sf"/>
</dbReference>
<evidence type="ECO:0000256" key="8">
    <source>
        <dbReference type="PROSITE-ProRule" id="PRU00169"/>
    </source>
</evidence>
<evidence type="ECO:0000313" key="12">
    <source>
        <dbReference type="EMBL" id="PKU22009.1"/>
    </source>
</evidence>
<dbReference type="InterPro" id="IPR001789">
    <property type="entry name" value="Sig_transdc_resp-reg_receiver"/>
</dbReference>
<dbReference type="RefSeq" id="WP_101253123.1">
    <property type="nucleotide sequence ID" value="NZ_PIUM01000039.1"/>
</dbReference>
<comment type="subcellular location">
    <subcellularLocation>
        <location evidence="1">Cytoplasm</location>
    </subcellularLocation>
</comment>
<dbReference type="GO" id="GO:0000976">
    <property type="term" value="F:transcription cis-regulatory region binding"/>
    <property type="evidence" value="ECO:0007669"/>
    <property type="project" value="TreeGrafter"/>
</dbReference>
<dbReference type="Gene3D" id="3.40.50.2300">
    <property type="match status" value="1"/>
</dbReference>
<comment type="caution">
    <text evidence="12">The sequence shown here is derived from an EMBL/GenBank/DDBJ whole genome shotgun (WGS) entry which is preliminary data.</text>
</comment>
<evidence type="ECO:0000259" key="11">
    <source>
        <dbReference type="PROSITE" id="PS51755"/>
    </source>
</evidence>
<evidence type="ECO:0000256" key="4">
    <source>
        <dbReference type="ARBA" id="ARBA00023012"/>
    </source>
</evidence>
<evidence type="ECO:0000256" key="2">
    <source>
        <dbReference type="ARBA" id="ARBA00022490"/>
    </source>
</evidence>
<feature type="DNA-binding region" description="OmpR/PhoB-type" evidence="9">
    <location>
        <begin position="134"/>
        <end position="234"/>
    </location>
</feature>
<dbReference type="InterPro" id="IPR039420">
    <property type="entry name" value="WalR-like"/>
</dbReference>
<evidence type="ECO:0000256" key="9">
    <source>
        <dbReference type="PROSITE-ProRule" id="PRU01091"/>
    </source>
</evidence>
<dbReference type="GO" id="GO:0006355">
    <property type="term" value="P:regulation of DNA-templated transcription"/>
    <property type="evidence" value="ECO:0007669"/>
    <property type="project" value="InterPro"/>
</dbReference>
<evidence type="ECO:0000256" key="3">
    <source>
        <dbReference type="ARBA" id="ARBA00022553"/>
    </source>
</evidence>
<dbReference type="SMART" id="SM00862">
    <property type="entry name" value="Trans_reg_C"/>
    <property type="match status" value="1"/>
</dbReference>
<sequence>MTPLPRLLLVDDDVELVEMMREYLEPEGFLINAAHDGASFWTAAPGDADLIILDVMLPGRSGFELLKELRKLSNVPVIMLTAKDDDVDRVVGLEIGADDYVSKPFNPRVLMARVRAVLRRASSDAKQSETADSTARLTAGDVALDHASREAFCAGRRLDLTTAEFNLLEIFLRNAGEVISRDDLSQAAFGRQNGVKVDRNVDTLVSKLRRKLDPDDDIECRIKTVRNAGYIYVPGNGKTP</sequence>
<dbReference type="AlphaFoldDB" id="A0A2N3PNM9"/>
<evidence type="ECO:0000256" key="1">
    <source>
        <dbReference type="ARBA" id="ARBA00004496"/>
    </source>
</evidence>
<evidence type="ECO:0000256" key="6">
    <source>
        <dbReference type="ARBA" id="ARBA00023125"/>
    </source>
</evidence>
<dbReference type="OrthoDB" id="9784252at2"/>
<feature type="domain" description="Response regulatory" evidence="10">
    <location>
        <begin position="6"/>
        <end position="118"/>
    </location>
</feature>
<dbReference type="Pfam" id="PF00072">
    <property type="entry name" value="Response_reg"/>
    <property type="match status" value="1"/>
</dbReference>
<feature type="modified residue" description="4-aspartylphosphate" evidence="8">
    <location>
        <position position="54"/>
    </location>
</feature>
<keyword evidence="4" id="KW-0902">Two-component regulatory system</keyword>
<organism evidence="12 13">
    <name type="scientific">Telmatospirillum siberiense</name>
    <dbReference type="NCBI Taxonomy" id="382514"/>
    <lineage>
        <taxon>Bacteria</taxon>
        <taxon>Pseudomonadati</taxon>
        <taxon>Pseudomonadota</taxon>
        <taxon>Alphaproteobacteria</taxon>
        <taxon>Rhodospirillales</taxon>
        <taxon>Rhodospirillaceae</taxon>
        <taxon>Telmatospirillum</taxon>
    </lineage>
</organism>
<accession>A0A2N3PNM9</accession>
<name>A0A2N3PNM9_9PROT</name>
<dbReference type="GO" id="GO:0005829">
    <property type="term" value="C:cytosol"/>
    <property type="evidence" value="ECO:0007669"/>
    <property type="project" value="TreeGrafter"/>
</dbReference>
<dbReference type="Proteomes" id="UP000233293">
    <property type="component" value="Unassembled WGS sequence"/>
</dbReference>
<dbReference type="SUPFAM" id="SSF52172">
    <property type="entry name" value="CheY-like"/>
    <property type="match status" value="1"/>
</dbReference>
<evidence type="ECO:0000256" key="7">
    <source>
        <dbReference type="ARBA" id="ARBA00023163"/>
    </source>
</evidence>
<keyword evidence="3 8" id="KW-0597">Phosphoprotein</keyword>
<evidence type="ECO:0000256" key="5">
    <source>
        <dbReference type="ARBA" id="ARBA00023015"/>
    </source>
</evidence>
<keyword evidence="7" id="KW-0804">Transcription</keyword>